<dbReference type="EMBL" id="OC948489">
    <property type="protein sequence ID" value="CAD7663639.1"/>
    <property type="molecule type" value="Genomic_DNA"/>
</dbReference>
<gene>
    <name evidence="1" type="ORF">ONB1V03_LOCUS20197</name>
</gene>
<keyword evidence="2" id="KW-1185">Reference proteome</keyword>
<sequence length="47" mass="5365">MPSTIYWSPIVSIMNRVFNTYTTQSSGCPQKGHRFCCHTRTGMTNSH</sequence>
<dbReference type="AlphaFoldDB" id="A0A7R9MQ79"/>
<name>A0A7R9MQ79_9ACAR</name>
<dbReference type="EMBL" id="CAJPVJ010033664">
    <property type="protein sequence ID" value="CAG2180776.1"/>
    <property type="molecule type" value="Genomic_DNA"/>
</dbReference>
<evidence type="ECO:0000313" key="1">
    <source>
        <dbReference type="EMBL" id="CAD7663639.1"/>
    </source>
</evidence>
<reference evidence="1" key="1">
    <citation type="submission" date="2020-11" db="EMBL/GenBank/DDBJ databases">
        <authorList>
            <person name="Tran Van P."/>
        </authorList>
    </citation>
    <scope>NUCLEOTIDE SEQUENCE</scope>
</reference>
<accession>A0A7R9MQ79</accession>
<evidence type="ECO:0000313" key="2">
    <source>
        <dbReference type="Proteomes" id="UP000728032"/>
    </source>
</evidence>
<dbReference type="Proteomes" id="UP000728032">
    <property type="component" value="Unassembled WGS sequence"/>
</dbReference>
<proteinExistence type="predicted"/>
<organism evidence="1">
    <name type="scientific">Oppiella nova</name>
    <dbReference type="NCBI Taxonomy" id="334625"/>
    <lineage>
        <taxon>Eukaryota</taxon>
        <taxon>Metazoa</taxon>
        <taxon>Ecdysozoa</taxon>
        <taxon>Arthropoda</taxon>
        <taxon>Chelicerata</taxon>
        <taxon>Arachnida</taxon>
        <taxon>Acari</taxon>
        <taxon>Acariformes</taxon>
        <taxon>Sarcoptiformes</taxon>
        <taxon>Oribatida</taxon>
        <taxon>Brachypylina</taxon>
        <taxon>Oppioidea</taxon>
        <taxon>Oppiidae</taxon>
        <taxon>Oppiella</taxon>
    </lineage>
</organism>
<protein>
    <submittedName>
        <fullName evidence="1">Uncharacterized protein</fullName>
    </submittedName>
</protein>